<feature type="compositionally biased region" description="Pro residues" evidence="6">
    <location>
        <begin position="535"/>
        <end position="544"/>
    </location>
</feature>
<keyword evidence="10" id="KW-1185">Reference proteome</keyword>
<feature type="transmembrane region" description="Helical" evidence="7">
    <location>
        <begin position="169"/>
        <end position="192"/>
    </location>
</feature>
<protein>
    <submittedName>
        <fullName evidence="9">Major facilitator superfamily domain-containing protein</fullName>
    </submittedName>
</protein>
<dbReference type="RefSeq" id="XP_062677789.1">
    <property type="nucleotide sequence ID" value="XM_062831122.1"/>
</dbReference>
<sequence>MATVSQSTTSLSSSGKSSHHNRPGDESRGAGSMAEPNDVEKLSPTPPPTGPPQPTENDLYKPKSLMFWLTLLCNFMALFLVALDRTIIATAVPRISDEFNALGDIGWVFLVSVVVFEIGSAICGAAPSSTVFIVGRAIAGMASAGIFSGCMLIMIPMIPLHRRPAFQGLFGMVFGIASVMGPLIGGGFTSGATWRWCFYINLPIGAVSFIFMVFFWNPPKAKREPASLGAHIKRLDPIGMIFFLPGTVCLLLALQWAGSTYAWNSWRIILLFALFGACTAAFIVVQILKPKTAMVPPKVITQRSVAFGTSFTFFLAGSMLMMVYYVPIWFQTVKQVDPIKSGIYTLPLVLSLVVSSIIAGIITQKIGYYVPSMLVAPSLMSVGEGLMSTLNPGSPSSHWVAFQFLTGFGLGFGMQTSGLAIQTVLPKEDVSTGIAINFFVQQLGGAVFTSVGQTILSNLLVKKLSGIPGIGGHVIVNEGATQLTNEVPPEYKDRVLDAYNYACQRIFLAAMGLAFASLLCACGMEWKSVKKGRQGPPPSQPPATGPQGPNEGLLRPSSSFLPNGPSEGSTTNGLIMAKKEAPAEGLPRQHLRSRNSRRESLASEGRASGVLTKPPPAYMTPGSPGSAKGSPRSSDQRVEQEMRSSYHSAPRNTASQEMKELPSPAA</sequence>
<dbReference type="Pfam" id="PF07690">
    <property type="entry name" value="MFS_1"/>
    <property type="match status" value="1"/>
</dbReference>
<feature type="compositionally biased region" description="Polar residues" evidence="6">
    <location>
        <begin position="645"/>
        <end position="656"/>
    </location>
</feature>
<organism evidence="9 10">
    <name type="scientific">Neurospora tetraspora</name>
    <dbReference type="NCBI Taxonomy" id="94610"/>
    <lineage>
        <taxon>Eukaryota</taxon>
        <taxon>Fungi</taxon>
        <taxon>Dikarya</taxon>
        <taxon>Ascomycota</taxon>
        <taxon>Pezizomycotina</taxon>
        <taxon>Sordariomycetes</taxon>
        <taxon>Sordariomycetidae</taxon>
        <taxon>Sordariales</taxon>
        <taxon>Sordariaceae</taxon>
        <taxon>Neurospora</taxon>
    </lineage>
</organism>
<dbReference type="GeneID" id="87868276"/>
<dbReference type="GO" id="GO:0022857">
    <property type="term" value="F:transmembrane transporter activity"/>
    <property type="evidence" value="ECO:0007669"/>
    <property type="project" value="InterPro"/>
</dbReference>
<dbReference type="CDD" id="cd17502">
    <property type="entry name" value="MFS_Azr1_MDR_like"/>
    <property type="match status" value="1"/>
</dbReference>
<dbReference type="InterPro" id="IPR011701">
    <property type="entry name" value="MFS"/>
</dbReference>
<feature type="transmembrane region" description="Helical" evidence="7">
    <location>
        <begin position="105"/>
        <end position="127"/>
    </location>
</feature>
<evidence type="ECO:0000256" key="4">
    <source>
        <dbReference type="ARBA" id="ARBA00022989"/>
    </source>
</evidence>
<feature type="transmembrane region" description="Helical" evidence="7">
    <location>
        <begin position="65"/>
        <end position="84"/>
    </location>
</feature>
<dbReference type="InterPro" id="IPR020846">
    <property type="entry name" value="MFS_dom"/>
</dbReference>
<name>A0AAE0J7G8_9PEZI</name>
<comment type="caution">
    <text evidence="9">The sequence shown here is derived from an EMBL/GenBank/DDBJ whole genome shotgun (WGS) entry which is preliminary data.</text>
</comment>
<gene>
    <name evidence="9" type="ORF">B0H65DRAFT_592285</name>
</gene>
<feature type="transmembrane region" description="Helical" evidence="7">
    <location>
        <begin position="133"/>
        <end position="157"/>
    </location>
</feature>
<dbReference type="PANTHER" id="PTHR23501">
    <property type="entry name" value="MAJOR FACILITATOR SUPERFAMILY"/>
    <property type="match status" value="1"/>
</dbReference>
<evidence type="ECO:0000259" key="8">
    <source>
        <dbReference type="PROSITE" id="PS50850"/>
    </source>
</evidence>
<evidence type="ECO:0000256" key="6">
    <source>
        <dbReference type="SAM" id="MobiDB-lite"/>
    </source>
</evidence>
<evidence type="ECO:0000256" key="7">
    <source>
        <dbReference type="SAM" id="Phobius"/>
    </source>
</evidence>
<dbReference type="AlphaFoldDB" id="A0AAE0J7G8"/>
<dbReference type="PANTHER" id="PTHR23501:SF201">
    <property type="entry name" value="MFS AFLATOXIN EFFLUX PUMP"/>
    <property type="match status" value="1"/>
</dbReference>
<feature type="transmembrane region" description="Helical" evidence="7">
    <location>
        <begin position="433"/>
        <end position="456"/>
    </location>
</feature>
<evidence type="ECO:0000256" key="2">
    <source>
        <dbReference type="ARBA" id="ARBA00022448"/>
    </source>
</evidence>
<evidence type="ECO:0000256" key="3">
    <source>
        <dbReference type="ARBA" id="ARBA00022692"/>
    </source>
</evidence>
<dbReference type="InterPro" id="IPR036259">
    <property type="entry name" value="MFS_trans_sf"/>
</dbReference>
<reference evidence="9" key="2">
    <citation type="submission" date="2023-06" db="EMBL/GenBank/DDBJ databases">
        <authorList>
            <consortium name="Lawrence Berkeley National Laboratory"/>
            <person name="Haridas S."/>
            <person name="Hensen N."/>
            <person name="Bonometti L."/>
            <person name="Westerberg I."/>
            <person name="Brannstrom I.O."/>
            <person name="Guillou S."/>
            <person name="Cros-Aarteil S."/>
            <person name="Calhoun S."/>
            <person name="Kuo A."/>
            <person name="Mondo S."/>
            <person name="Pangilinan J."/>
            <person name="Riley R."/>
            <person name="Labutti K."/>
            <person name="Andreopoulos B."/>
            <person name="Lipzen A."/>
            <person name="Chen C."/>
            <person name="Yanf M."/>
            <person name="Daum C."/>
            <person name="Ng V."/>
            <person name="Clum A."/>
            <person name="Steindorff A."/>
            <person name="Ohm R."/>
            <person name="Martin F."/>
            <person name="Silar P."/>
            <person name="Natvig D."/>
            <person name="Lalanne C."/>
            <person name="Gautier V."/>
            <person name="Ament-Velasquez S.L."/>
            <person name="Kruys A."/>
            <person name="Hutchinson M.I."/>
            <person name="Powell A.J."/>
            <person name="Barry K."/>
            <person name="Miller A.N."/>
            <person name="Grigoriev I.V."/>
            <person name="Debuchy R."/>
            <person name="Gladieux P."/>
            <person name="Thoren M.H."/>
            <person name="Johannesson H."/>
        </authorList>
    </citation>
    <scope>NUCLEOTIDE SEQUENCE</scope>
    <source>
        <strain evidence="9">CBS 560.94</strain>
    </source>
</reference>
<feature type="transmembrane region" description="Helical" evidence="7">
    <location>
        <begin position="305"/>
        <end position="330"/>
    </location>
</feature>
<feature type="transmembrane region" description="Helical" evidence="7">
    <location>
        <begin position="198"/>
        <end position="217"/>
    </location>
</feature>
<feature type="transmembrane region" description="Helical" evidence="7">
    <location>
        <begin position="506"/>
        <end position="524"/>
    </location>
</feature>
<feature type="compositionally biased region" description="Basic and acidic residues" evidence="6">
    <location>
        <begin position="634"/>
        <end position="644"/>
    </location>
</feature>
<evidence type="ECO:0000313" key="9">
    <source>
        <dbReference type="EMBL" id="KAK3338338.1"/>
    </source>
</evidence>
<evidence type="ECO:0000313" key="10">
    <source>
        <dbReference type="Proteomes" id="UP001278500"/>
    </source>
</evidence>
<feature type="region of interest" description="Disordered" evidence="6">
    <location>
        <begin position="1"/>
        <end position="57"/>
    </location>
</feature>
<comment type="subcellular location">
    <subcellularLocation>
        <location evidence="1">Membrane</location>
        <topology evidence="1">Multi-pass membrane protein</topology>
    </subcellularLocation>
</comment>
<proteinExistence type="predicted"/>
<dbReference type="Gene3D" id="1.20.1250.20">
    <property type="entry name" value="MFS general substrate transporter like domains"/>
    <property type="match status" value="2"/>
</dbReference>
<feature type="transmembrane region" description="Helical" evidence="7">
    <location>
        <begin position="238"/>
        <end position="258"/>
    </location>
</feature>
<dbReference type="PROSITE" id="PS50850">
    <property type="entry name" value="MFS"/>
    <property type="match status" value="1"/>
</dbReference>
<feature type="transmembrane region" description="Helical" evidence="7">
    <location>
        <begin position="264"/>
        <end position="285"/>
    </location>
</feature>
<feature type="compositionally biased region" description="Low complexity" evidence="6">
    <location>
        <begin position="1"/>
        <end position="16"/>
    </location>
</feature>
<feature type="compositionally biased region" description="Pro residues" evidence="6">
    <location>
        <begin position="44"/>
        <end position="54"/>
    </location>
</feature>
<dbReference type="GO" id="GO:0005886">
    <property type="term" value="C:plasma membrane"/>
    <property type="evidence" value="ECO:0007669"/>
    <property type="project" value="TreeGrafter"/>
</dbReference>
<evidence type="ECO:0000256" key="1">
    <source>
        <dbReference type="ARBA" id="ARBA00004141"/>
    </source>
</evidence>
<feature type="region of interest" description="Disordered" evidence="6">
    <location>
        <begin position="529"/>
        <end position="666"/>
    </location>
</feature>
<keyword evidence="3 7" id="KW-0812">Transmembrane</keyword>
<accession>A0AAE0J7G8</accession>
<reference evidence="9" key="1">
    <citation type="journal article" date="2023" name="Mol. Phylogenet. Evol.">
        <title>Genome-scale phylogeny and comparative genomics of the fungal order Sordariales.</title>
        <authorList>
            <person name="Hensen N."/>
            <person name="Bonometti L."/>
            <person name="Westerberg I."/>
            <person name="Brannstrom I.O."/>
            <person name="Guillou S."/>
            <person name="Cros-Aarteil S."/>
            <person name="Calhoun S."/>
            <person name="Haridas S."/>
            <person name="Kuo A."/>
            <person name="Mondo S."/>
            <person name="Pangilinan J."/>
            <person name="Riley R."/>
            <person name="LaButti K."/>
            <person name="Andreopoulos B."/>
            <person name="Lipzen A."/>
            <person name="Chen C."/>
            <person name="Yan M."/>
            <person name="Daum C."/>
            <person name="Ng V."/>
            <person name="Clum A."/>
            <person name="Steindorff A."/>
            <person name="Ohm R.A."/>
            <person name="Martin F."/>
            <person name="Silar P."/>
            <person name="Natvig D.O."/>
            <person name="Lalanne C."/>
            <person name="Gautier V."/>
            <person name="Ament-Velasquez S.L."/>
            <person name="Kruys A."/>
            <person name="Hutchinson M.I."/>
            <person name="Powell A.J."/>
            <person name="Barry K."/>
            <person name="Miller A.N."/>
            <person name="Grigoriev I.V."/>
            <person name="Debuchy R."/>
            <person name="Gladieux P."/>
            <person name="Hiltunen Thoren M."/>
            <person name="Johannesson H."/>
        </authorList>
    </citation>
    <scope>NUCLEOTIDE SEQUENCE</scope>
    <source>
        <strain evidence="9">CBS 560.94</strain>
    </source>
</reference>
<keyword evidence="2" id="KW-0813">Transport</keyword>
<dbReference type="EMBL" id="JAUEPP010000008">
    <property type="protein sequence ID" value="KAK3338338.1"/>
    <property type="molecule type" value="Genomic_DNA"/>
</dbReference>
<feature type="domain" description="Major facilitator superfamily (MFS) profile" evidence="8">
    <location>
        <begin position="1"/>
        <end position="529"/>
    </location>
</feature>
<dbReference type="FunFam" id="1.20.1250.20:FF:000196">
    <property type="entry name" value="MFS toxin efflux pump (AflT)"/>
    <property type="match status" value="1"/>
</dbReference>
<feature type="transmembrane region" description="Helical" evidence="7">
    <location>
        <begin position="399"/>
        <end position="421"/>
    </location>
</feature>
<feature type="transmembrane region" description="Helical" evidence="7">
    <location>
        <begin position="342"/>
        <end position="361"/>
    </location>
</feature>
<keyword evidence="5 7" id="KW-0472">Membrane</keyword>
<keyword evidence="4 7" id="KW-1133">Transmembrane helix</keyword>
<evidence type="ECO:0000256" key="5">
    <source>
        <dbReference type="ARBA" id="ARBA00023136"/>
    </source>
</evidence>
<dbReference type="Proteomes" id="UP001278500">
    <property type="component" value="Unassembled WGS sequence"/>
</dbReference>
<feature type="compositionally biased region" description="Polar residues" evidence="6">
    <location>
        <begin position="556"/>
        <end position="573"/>
    </location>
</feature>
<dbReference type="SUPFAM" id="SSF103473">
    <property type="entry name" value="MFS general substrate transporter"/>
    <property type="match status" value="1"/>
</dbReference>